<proteinExistence type="predicted"/>
<dbReference type="Gene3D" id="3.30.1050.40">
    <property type="match status" value="1"/>
</dbReference>
<evidence type="ECO:0000313" key="3">
    <source>
        <dbReference type="Proteomes" id="UP000239297"/>
    </source>
</evidence>
<reference evidence="2 3" key="1">
    <citation type="journal article" date="2014" name="Int. J. Syst. Evol. Microbiol.">
        <title>Arthrobacter pityocampae sp. nov., isolated from Thaumetopoea pityocampa (Lep., Thaumetopoeidae).</title>
        <authorList>
            <person name="Ince I.A."/>
            <person name="Demirbag Z."/>
            <person name="Kati H."/>
        </authorList>
    </citation>
    <scope>NUCLEOTIDE SEQUENCE [LARGE SCALE GENOMIC DNA]</scope>
    <source>
        <strain evidence="2 3">Tp2</strain>
    </source>
</reference>
<sequence length="121" mass="12697">MARRRIAAEDGHRALAQVADGSAGRPELAMAVRFTLEELAELAPGNSVEVRVPPFGVTQCVEGPRHTRGTPPNVVETDAATWLALVTGTTTWPDAVAAGRVAASGQRADLGAWLPLVGRHP</sequence>
<dbReference type="AlphaFoldDB" id="A0A2S5IX86"/>
<dbReference type="InterPro" id="IPR041629">
    <property type="entry name" value="SCP_3"/>
</dbReference>
<dbReference type="OrthoDB" id="8481083at2"/>
<evidence type="ECO:0000313" key="2">
    <source>
        <dbReference type="EMBL" id="PPB49154.1"/>
    </source>
</evidence>
<dbReference type="InterPro" id="IPR036527">
    <property type="entry name" value="SCP2_sterol-bd_dom_sf"/>
</dbReference>
<organism evidence="2 3">
    <name type="scientific">Arthrobacter pityocampae</name>
    <dbReference type="NCBI Taxonomy" id="547334"/>
    <lineage>
        <taxon>Bacteria</taxon>
        <taxon>Bacillati</taxon>
        <taxon>Actinomycetota</taxon>
        <taxon>Actinomycetes</taxon>
        <taxon>Micrococcales</taxon>
        <taxon>Micrococcaceae</taxon>
        <taxon>Arthrobacter</taxon>
    </lineage>
</organism>
<comment type="caution">
    <text evidence="2">The sequence shown here is derived from an EMBL/GenBank/DDBJ whole genome shotgun (WGS) entry which is preliminary data.</text>
</comment>
<accession>A0A2S5IX86</accession>
<dbReference type="Pfam" id="PF17844">
    <property type="entry name" value="SCP_3"/>
    <property type="match status" value="1"/>
</dbReference>
<dbReference type="SUPFAM" id="SSF55718">
    <property type="entry name" value="SCP-like"/>
    <property type="match status" value="1"/>
</dbReference>
<keyword evidence="3" id="KW-1185">Reference proteome</keyword>
<dbReference type="RefSeq" id="WP_104121591.1">
    <property type="nucleotide sequence ID" value="NZ_PRKW01000004.1"/>
</dbReference>
<dbReference type="Proteomes" id="UP000239297">
    <property type="component" value="Unassembled WGS sequence"/>
</dbReference>
<gene>
    <name evidence="2" type="ORF">C4K88_10655</name>
</gene>
<protein>
    <recommendedName>
        <fullName evidence="1">Bacterial SCP orthologue domain-containing protein</fullName>
    </recommendedName>
</protein>
<name>A0A2S5IX86_9MICC</name>
<dbReference type="EMBL" id="PRKW01000004">
    <property type="protein sequence ID" value="PPB49154.1"/>
    <property type="molecule type" value="Genomic_DNA"/>
</dbReference>
<evidence type="ECO:0000259" key="1">
    <source>
        <dbReference type="Pfam" id="PF17844"/>
    </source>
</evidence>
<feature type="domain" description="Bacterial SCP orthologue" evidence="1">
    <location>
        <begin position="25"/>
        <end position="116"/>
    </location>
</feature>